<reference evidence="4 5" key="1">
    <citation type="submission" date="2022-05" db="EMBL/GenBank/DDBJ databases">
        <title>Genome Sequencing of Bee-Associated Microbes.</title>
        <authorList>
            <person name="Dunlap C."/>
        </authorList>
    </citation>
    <scope>NUCLEOTIDE SEQUENCE [LARGE SCALE GENOMIC DNA]</scope>
    <source>
        <strain evidence="4 5">NRRL NRS-1438</strain>
    </source>
</reference>
<dbReference type="PANTHER" id="PTHR43877">
    <property type="entry name" value="AMINOALKYLPHOSPHONATE N-ACETYLTRANSFERASE-RELATED-RELATED"/>
    <property type="match status" value="1"/>
</dbReference>
<comment type="caution">
    <text evidence="4">The sequence shown here is derived from an EMBL/GenBank/DDBJ whole genome shotgun (WGS) entry which is preliminary data.</text>
</comment>
<feature type="domain" description="N-acetyltransferase" evidence="3">
    <location>
        <begin position="15"/>
        <end position="179"/>
    </location>
</feature>
<gene>
    <name evidence="4" type="ORF">M5X09_06375</name>
</gene>
<organism evidence="4 5">
    <name type="scientific">Paenibacillus apiarius</name>
    <dbReference type="NCBI Taxonomy" id="46240"/>
    <lineage>
        <taxon>Bacteria</taxon>
        <taxon>Bacillati</taxon>
        <taxon>Bacillota</taxon>
        <taxon>Bacilli</taxon>
        <taxon>Bacillales</taxon>
        <taxon>Paenibacillaceae</taxon>
        <taxon>Paenibacillus</taxon>
    </lineage>
</organism>
<evidence type="ECO:0000313" key="5">
    <source>
        <dbReference type="Proteomes" id="UP001207626"/>
    </source>
</evidence>
<dbReference type="InterPro" id="IPR050832">
    <property type="entry name" value="Bact_Acetyltransf"/>
</dbReference>
<sequence>MSECTIIYDRISDDIAAAQAAPEDTGAVRSLLVQTAEWLRSRGSSQWSGLLDGVDTHNTTGAIENGNVFIFKQGAHIAGIVMLLRQPSEWDCALWGDQGHDSSIYVHRLAIHRDYAGKRIGAAIMNWVEHGISFPGKDRIRLDCIASNATLNAFYQSMGYEYKGNHTSGYNIYEKITSPM</sequence>
<keyword evidence="1" id="KW-0808">Transferase</keyword>
<keyword evidence="5" id="KW-1185">Reference proteome</keyword>
<dbReference type="Pfam" id="PF13508">
    <property type="entry name" value="Acetyltransf_7"/>
    <property type="match status" value="1"/>
</dbReference>
<protein>
    <submittedName>
        <fullName evidence="4">GNAT family N-acetyltransferase</fullName>
    </submittedName>
</protein>
<dbReference type="InterPro" id="IPR000182">
    <property type="entry name" value="GNAT_dom"/>
</dbReference>
<dbReference type="InterPro" id="IPR016181">
    <property type="entry name" value="Acyl_CoA_acyltransferase"/>
</dbReference>
<evidence type="ECO:0000256" key="1">
    <source>
        <dbReference type="ARBA" id="ARBA00022679"/>
    </source>
</evidence>
<dbReference type="SUPFAM" id="SSF55729">
    <property type="entry name" value="Acyl-CoA N-acyltransferases (Nat)"/>
    <property type="match status" value="1"/>
</dbReference>
<name>A0ABT4DPM7_9BACL</name>
<dbReference type="EMBL" id="JAMDLW010000007">
    <property type="protein sequence ID" value="MCY9519309.1"/>
    <property type="molecule type" value="Genomic_DNA"/>
</dbReference>
<evidence type="ECO:0000256" key="2">
    <source>
        <dbReference type="ARBA" id="ARBA00023315"/>
    </source>
</evidence>
<dbReference type="RefSeq" id="WP_087431753.1">
    <property type="nucleotide sequence ID" value="NZ_JAMDLV010000034.1"/>
</dbReference>
<dbReference type="Proteomes" id="UP001207626">
    <property type="component" value="Unassembled WGS sequence"/>
</dbReference>
<keyword evidence="2" id="KW-0012">Acyltransferase</keyword>
<accession>A0ABT4DPM7</accession>
<dbReference type="Gene3D" id="3.40.630.30">
    <property type="match status" value="1"/>
</dbReference>
<evidence type="ECO:0000313" key="4">
    <source>
        <dbReference type="EMBL" id="MCY9519309.1"/>
    </source>
</evidence>
<evidence type="ECO:0000259" key="3">
    <source>
        <dbReference type="PROSITE" id="PS51186"/>
    </source>
</evidence>
<proteinExistence type="predicted"/>
<dbReference type="PROSITE" id="PS51186">
    <property type="entry name" value="GNAT"/>
    <property type="match status" value="1"/>
</dbReference>
<dbReference type="CDD" id="cd04301">
    <property type="entry name" value="NAT_SF"/>
    <property type="match status" value="1"/>
</dbReference>